<name>A0A5N8WKE3_9ACTN</name>
<comment type="similarity">
    <text evidence="2">Belongs to the bacterial solute-binding protein 5 family.</text>
</comment>
<evidence type="ECO:0000256" key="4">
    <source>
        <dbReference type="ARBA" id="ARBA00022729"/>
    </source>
</evidence>
<dbReference type="GO" id="GO:0042597">
    <property type="term" value="C:periplasmic space"/>
    <property type="evidence" value="ECO:0007669"/>
    <property type="project" value="UniProtKB-ARBA"/>
</dbReference>
<gene>
    <name evidence="7" type="ORF">FPZ41_04730</name>
</gene>
<organism evidence="7 8">
    <name type="scientific">Streptomyces acidicola</name>
    <dbReference type="NCBI Taxonomy" id="2596892"/>
    <lineage>
        <taxon>Bacteria</taxon>
        <taxon>Bacillati</taxon>
        <taxon>Actinomycetota</taxon>
        <taxon>Actinomycetes</taxon>
        <taxon>Kitasatosporales</taxon>
        <taxon>Streptomycetaceae</taxon>
        <taxon>Streptomyces</taxon>
    </lineage>
</organism>
<dbReference type="InterPro" id="IPR039424">
    <property type="entry name" value="SBP_5"/>
</dbReference>
<evidence type="ECO:0000313" key="8">
    <source>
        <dbReference type="Proteomes" id="UP000373149"/>
    </source>
</evidence>
<dbReference type="SUPFAM" id="SSF53850">
    <property type="entry name" value="Periplasmic binding protein-like II"/>
    <property type="match status" value="1"/>
</dbReference>
<dbReference type="Proteomes" id="UP000373149">
    <property type="component" value="Unassembled WGS sequence"/>
</dbReference>
<keyword evidence="8" id="KW-1185">Reference proteome</keyword>
<protein>
    <submittedName>
        <fullName evidence="7">Peptide ABC transporter substrate-binding protein</fullName>
    </submittedName>
</protein>
<evidence type="ECO:0000256" key="5">
    <source>
        <dbReference type="SAM" id="SignalP"/>
    </source>
</evidence>
<accession>A0A5N8WKE3</accession>
<dbReference type="GO" id="GO:0015833">
    <property type="term" value="P:peptide transport"/>
    <property type="evidence" value="ECO:0007669"/>
    <property type="project" value="TreeGrafter"/>
</dbReference>
<keyword evidence="4 5" id="KW-0732">Signal</keyword>
<feature type="chain" id="PRO_5038700250" evidence="5">
    <location>
        <begin position="20"/>
        <end position="502"/>
    </location>
</feature>
<dbReference type="PROSITE" id="PS51257">
    <property type="entry name" value="PROKAR_LIPOPROTEIN"/>
    <property type="match status" value="1"/>
</dbReference>
<comment type="caution">
    <text evidence="7">The sequence shown here is derived from an EMBL/GenBank/DDBJ whole genome shotgun (WGS) entry which is preliminary data.</text>
</comment>
<reference evidence="7 8" key="1">
    <citation type="submission" date="2019-09" db="EMBL/GenBank/DDBJ databases">
        <authorList>
            <person name="Duangmal K."/>
            <person name="Teo W.F.A."/>
            <person name="Lipun K."/>
        </authorList>
    </citation>
    <scope>NUCLEOTIDE SEQUENCE [LARGE SCALE GENOMIC DNA]</scope>
    <source>
        <strain evidence="7 8">K1PN6</strain>
    </source>
</reference>
<dbReference type="Gene3D" id="3.10.105.10">
    <property type="entry name" value="Dipeptide-binding Protein, Domain 3"/>
    <property type="match status" value="1"/>
</dbReference>
<dbReference type="InterPro" id="IPR030678">
    <property type="entry name" value="Peptide/Ni-bd"/>
</dbReference>
<evidence type="ECO:0000256" key="2">
    <source>
        <dbReference type="ARBA" id="ARBA00005695"/>
    </source>
</evidence>
<dbReference type="PANTHER" id="PTHR30290:SF10">
    <property type="entry name" value="PERIPLASMIC OLIGOPEPTIDE-BINDING PROTEIN-RELATED"/>
    <property type="match status" value="1"/>
</dbReference>
<dbReference type="PANTHER" id="PTHR30290">
    <property type="entry name" value="PERIPLASMIC BINDING COMPONENT OF ABC TRANSPORTER"/>
    <property type="match status" value="1"/>
</dbReference>
<comment type="subcellular location">
    <subcellularLocation>
        <location evidence="1">Cell envelope</location>
    </subcellularLocation>
</comment>
<dbReference type="GO" id="GO:0030313">
    <property type="term" value="C:cell envelope"/>
    <property type="evidence" value="ECO:0007669"/>
    <property type="project" value="UniProtKB-SubCell"/>
</dbReference>
<dbReference type="PIRSF" id="PIRSF002741">
    <property type="entry name" value="MppA"/>
    <property type="match status" value="1"/>
</dbReference>
<evidence type="ECO:0000259" key="6">
    <source>
        <dbReference type="Pfam" id="PF00496"/>
    </source>
</evidence>
<keyword evidence="3" id="KW-0813">Transport</keyword>
<feature type="domain" description="Solute-binding protein family 5" evidence="6">
    <location>
        <begin position="73"/>
        <end position="423"/>
    </location>
</feature>
<dbReference type="GO" id="GO:1904680">
    <property type="term" value="F:peptide transmembrane transporter activity"/>
    <property type="evidence" value="ECO:0007669"/>
    <property type="project" value="TreeGrafter"/>
</dbReference>
<feature type="signal peptide" evidence="5">
    <location>
        <begin position="1"/>
        <end position="19"/>
    </location>
</feature>
<dbReference type="GO" id="GO:0043190">
    <property type="term" value="C:ATP-binding cassette (ABC) transporter complex"/>
    <property type="evidence" value="ECO:0007669"/>
    <property type="project" value="InterPro"/>
</dbReference>
<dbReference type="InterPro" id="IPR000914">
    <property type="entry name" value="SBP_5_dom"/>
</dbReference>
<sequence>MRKTVAFIGAGILTATVTACGGGTQAAGGDRTLTLAESVAATPWDLAKASMGPESQYYQPVYDTLIRLNTKGEPTPNLATSWSYDKAQTTLRLKLREGVKFTDGTALDADAVRKSLLHTKSGTASAAGEIQDITGVDVVDSHTVAIRLSHPTAALLPALGQVSGMIASPKALENPRTPIGSGPYKMDTAATTAGQTYTYTRNAGYWNTKAFPYDKIVIKYLADPTARTNALLSGQLDGATLNLNRVATVKGRGLNVVTYQPGDIEGLYIWDRAGKKVPALGKLKVRQALNHAFDREAIIKSAKTGLGTPTTQMFAKGEDGYKAALDETYTYDPEKARKLLAEAGYPNGFAVTIPDLSTNFPQEQAALTQSLKDIGIKVKLDTLPSDQIFSAMLSGKYAMSYFKLGAPTAWDKVQLELTKKSTWNPFKYSDPKADGLIDRIGRSTGAEREALFEELNTYVVDQAWNAPWNVIANAYETAKDVKVTPQPGSQYPPIYNYAPAAK</sequence>
<evidence type="ECO:0000313" key="7">
    <source>
        <dbReference type="EMBL" id="MPY47933.1"/>
    </source>
</evidence>
<dbReference type="AlphaFoldDB" id="A0A5N8WKE3"/>
<dbReference type="EMBL" id="VMNX01000007">
    <property type="protein sequence ID" value="MPY47933.1"/>
    <property type="molecule type" value="Genomic_DNA"/>
</dbReference>
<dbReference type="Gene3D" id="3.40.190.10">
    <property type="entry name" value="Periplasmic binding protein-like II"/>
    <property type="match status" value="1"/>
</dbReference>
<evidence type="ECO:0000256" key="3">
    <source>
        <dbReference type="ARBA" id="ARBA00022448"/>
    </source>
</evidence>
<evidence type="ECO:0000256" key="1">
    <source>
        <dbReference type="ARBA" id="ARBA00004196"/>
    </source>
</evidence>
<dbReference type="Pfam" id="PF00496">
    <property type="entry name" value="SBP_bac_5"/>
    <property type="match status" value="1"/>
</dbReference>
<proteinExistence type="inferred from homology"/>
<dbReference type="RefSeq" id="WP_152859404.1">
    <property type="nucleotide sequence ID" value="NZ_VMNX01000007.1"/>
</dbReference>